<reference evidence="2" key="1">
    <citation type="submission" date="2019-10" db="EMBL/GenBank/DDBJ databases">
        <title>The sequence and de novo assembly of the wild yak genome.</title>
        <authorList>
            <person name="Liu Y."/>
        </authorList>
    </citation>
    <scope>NUCLEOTIDE SEQUENCE [LARGE SCALE GENOMIC DNA]</scope>
    <source>
        <strain evidence="2">WY2019</strain>
    </source>
</reference>
<dbReference type="EMBL" id="VBQZ03000006">
    <property type="protein sequence ID" value="MXQ80921.1"/>
    <property type="molecule type" value="Genomic_DNA"/>
</dbReference>
<accession>A0A6B0QWA2</accession>
<evidence type="ECO:0000256" key="1">
    <source>
        <dbReference type="SAM" id="MobiDB-lite"/>
    </source>
</evidence>
<dbReference type="AlphaFoldDB" id="A0A6B0QWA2"/>
<protein>
    <submittedName>
        <fullName evidence="2">Uncharacterized protein</fullName>
    </submittedName>
</protein>
<keyword evidence="3" id="KW-1185">Reference proteome</keyword>
<evidence type="ECO:0000313" key="2">
    <source>
        <dbReference type="EMBL" id="MXQ80921.1"/>
    </source>
</evidence>
<feature type="region of interest" description="Disordered" evidence="1">
    <location>
        <begin position="61"/>
        <end position="152"/>
    </location>
</feature>
<dbReference type="Proteomes" id="UP000322234">
    <property type="component" value="Unassembled WGS sequence"/>
</dbReference>
<comment type="caution">
    <text evidence="2">The sequence shown here is derived from an EMBL/GenBank/DDBJ whole genome shotgun (WGS) entry which is preliminary data.</text>
</comment>
<gene>
    <name evidence="2" type="ORF">E5288_WYG012744</name>
</gene>
<name>A0A6B0QWA2_9CETA</name>
<sequence>MLALGPASRHPKGLACAELGSLRLPPLSLPELSHRCPATILGWPQTRTRIAFGQSVAKLLSSGPRSPAGFRFAPVKHRTRSPELRGPRRRSAVAAHPAARSGAGAGDGGEDDDERETPGSDRGRMARPGQGDHPTSPHPFAGLALRSSVWTR</sequence>
<organism evidence="2 3">
    <name type="scientific">Bos mutus</name>
    <name type="common">wild yak</name>
    <dbReference type="NCBI Taxonomy" id="72004"/>
    <lineage>
        <taxon>Eukaryota</taxon>
        <taxon>Metazoa</taxon>
        <taxon>Chordata</taxon>
        <taxon>Craniata</taxon>
        <taxon>Vertebrata</taxon>
        <taxon>Euteleostomi</taxon>
        <taxon>Mammalia</taxon>
        <taxon>Eutheria</taxon>
        <taxon>Laurasiatheria</taxon>
        <taxon>Artiodactyla</taxon>
        <taxon>Ruminantia</taxon>
        <taxon>Pecora</taxon>
        <taxon>Bovidae</taxon>
        <taxon>Bovinae</taxon>
        <taxon>Bos</taxon>
    </lineage>
</organism>
<proteinExistence type="predicted"/>
<evidence type="ECO:0000313" key="3">
    <source>
        <dbReference type="Proteomes" id="UP000322234"/>
    </source>
</evidence>
<feature type="compositionally biased region" description="Low complexity" evidence="1">
    <location>
        <begin position="92"/>
        <end position="102"/>
    </location>
</feature>